<protein>
    <submittedName>
        <fullName evidence="1">Uncharacterized protein</fullName>
    </submittedName>
</protein>
<dbReference type="EMBL" id="QLII01000001">
    <property type="protein sequence ID" value="RAI73957.1"/>
    <property type="molecule type" value="Genomic_DNA"/>
</dbReference>
<reference evidence="1 2" key="1">
    <citation type="submission" date="2018-06" db="EMBL/GenBank/DDBJ databases">
        <title>Spirosoma sp. HMF3257 Genome sequencing and assembly.</title>
        <authorList>
            <person name="Kang H."/>
            <person name="Cha I."/>
            <person name="Kim H."/>
            <person name="Kang J."/>
            <person name="Joh K."/>
        </authorList>
    </citation>
    <scope>NUCLEOTIDE SEQUENCE [LARGE SCALE GENOMIC DNA]</scope>
    <source>
        <strain evidence="1 2">HMF3257</strain>
    </source>
</reference>
<evidence type="ECO:0000313" key="1">
    <source>
        <dbReference type="EMBL" id="RAI73957.1"/>
    </source>
</evidence>
<name>A0A327NFM2_9BACT</name>
<gene>
    <name evidence="1" type="ORF">HMF3257_05595</name>
</gene>
<organism evidence="1 2">
    <name type="scientific">Spirosoma telluris</name>
    <dbReference type="NCBI Taxonomy" id="2183553"/>
    <lineage>
        <taxon>Bacteria</taxon>
        <taxon>Pseudomonadati</taxon>
        <taxon>Bacteroidota</taxon>
        <taxon>Cytophagia</taxon>
        <taxon>Cytophagales</taxon>
        <taxon>Cytophagaceae</taxon>
        <taxon>Spirosoma</taxon>
    </lineage>
</organism>
<dbReference type="AlphaFoldDB" id="A0A327NFM2"/>
<comment type="caution">
    <text evidence="1">The sequence shown here is derived from an EMBL/GenBank/DDBJ whole genome shotgun (WGS) entry which is preliminary data.</text>
</comment>
<sequence>MDANKHEEVIQKPLQIGAHLNKQERKEMERDNQEIQDSLLIPYRPNQFLYGKVATKIKR</sequence>
<proteinExistence type="predicted"/>
<dbReference type="Proteomes" id="UP000249016">
    <property type="component" value="Unassembled WGS sequence"/>
</dbReference>
<keyword evidence="2" id="KW-1185">Reference proteome</keyword>
<accession>A0A327NFM2</accession>
<dbReference type="RefSeq" id="WP_111340831.1">
    <property type="nucleotide sequence ID" value="NZ_QLII01000001.1"/>
</dbReference>
<evidence type="ECO:0000313" key="2">
    <source>
        <dbReference type="Proteomes" id="UP000249016"/>
    </source>
</evidence>